<name>A0A1Q6A152_9SPHI</name>
<evidence type="ECO:0000313" key="2">
    <source>
        <dbReference type="Proteomes" id="UP000186720"/>
    </source>
</evidence>
<proteinExistence type="predicted"/>
<reference evidence="1 2" key="1">
    <citation type="submission" date="2016-11" db="EMBL/GenBank/DDBJ databases">
        <title>Whole Genome Sequencing of Mucilaginibacter polytrichastri RG4-7(T) isolated from the moss sample.</title>
        <authorList>
            <person name="Li Y."/>
        </authorList>
    </citation>
    <scope>NUCLEOTIDE SEQUENCE [LARGE SCALE GENOMIC DNA]</scope>
    <source>
        <strain evidence="1 2">RG4-7</strain>
    </source>
</reference>
<comment type="caution">
    <text evidence="1">The sequence shown here is derived from an EMBL/GenBank/DDBJ whole genome shotgun (WGS) entry which is preliminary data.</text>
</comment>
<dbReference type="EMBL" id="MPPL01000001">
    <property type="protein sequence ID" value="OKS87747.1"/>
    <property type="molecule type" value="Genomic_DNA"/>
</dbReference>
<evidence type="ECO:0000313" key="1">
    <source>
        <dbReference type="EMBL" id="OKS87747.1"/>
    </source>
</evidence>
<organism evidence="1 2">
    <name type="scientific">Mucilaginibacter polytrichastri</name>
    <dbReference type="NCBI Taxonomy" id="1302689"/>
    <lineage>
        <taxon>Bacteria</taxon>
        <taxon>Pseudomonadati</taxon>
        <taxon>Bacteroidota</taxon>
        <taxon>Sphingobacteriia</taxon>
        <taxon>Sphingobacteriales</taxon>
        <taxon>Sphingobacteriaceae</taxon>
        <taxon>Mucilaginibacter</taxon>
    </lineage>
</organism>
<dbReference type="Proteomes" id="UP000186720">
    <property type="component" value="Unassembled WGS sequence"/>
</dbReference>
<sequence>MIKSEVQSTFSSNFMGLQGGNFFISNLQNTTGRTCYLLRKVCAESVK</sequence>
<gene>
    <name evidence="1" type="ORF">RG47T_3209</name>
</gene>
<dbReference type="STRING" id="1302689.RG47T_3209"/>
<accession>A0A1Q6A152</accession>
<keyword evidence="2" id="KW-1185">Reference proteome</keyword>
<dbReference type="AlphaFoldDB" id="A0A1Q6A152"/>
<protein>
    <submittedName>
        <fullName evidence="1">Uncharacterized protein</fullName>
    </submittedName>
</protein>